<dbReference type="OrthoDB" id="79452at2759"/>
<dbReference type="GO" id="GO:0007165">
    <property type="term" value="P:signal transduction"/>
    <property type="evidence" value="ECO:0007669"/>
    <property type="project" value="InterPro"/>
</dbReference>
<evidence type="ECO:0000256" key="3">
    <source>
        <dbReference type="SAM" id="MobiDB-lite"/>
    </source>
</evidence>
<feature type="domain" description="Rho-GAP" evidence="4">
    <location>
        <begin position="689"/>
        <end position="910"/>
    </location>
</feature>
<feature type="compositionally biased region" description="Pro residues" evidence="3">
    <location>
        <begin position="222"/>
        <end position="234"/>
    </location>
</feature>
<organism evidence="6 7">
    <name type="scientific">Rhodotorula diobovata</name>
    <dbReference type="NCBI Taxonomy" id="5288"/>
    <lineage>
        <taxon>Eukaryota</taxon>
        <taxon>Fungi</taxon>
        <taxon>Dikarya</taxon>
        <taxon>Basidiomycota</taxon>
        <taxon>Pucciniomycotina</taxon>
        <taxon>Microbotryomycetes</taxon>
        <taxon>Sporidiobolales</taxon>
        <taxon>Sporidiobolaceae</taxon>
        <taxon>Rhodotorula</taxon>
    </lineage>
</organism>
<dbReference type="InterPro" id="IPR050729">
    <property type="entry name" value="Rho-GAP"/>
</dbReference>
<dbReference type="Pfam" id="PF00611">
    <property type="entry name" value="FCH"/>
    <property type="match status" value="1"/>
</dbReference>
<dbReference type="PROSITE" id="PS50238">
    <property type="entry name" value="RHOGAP"/>
    <property type="match status" value="1"/>
</dbReference>
<gene>
    <name evidence="6" type="ORF">DMC30DRAFT_446743</name>
</gene>
<feature type="compositionally biased region" description="Low complexity" evidence="3">
    <location>
        <begin position="194"/>
        <end position="221"/>
    </location>
</feature>
<feature type="compositionally biased region" description="Low complexity" evidence="3">
    <location>
        <begin position="657"/>
        <end position="678"/>
    </location>
</feature>
<evidence type="ECO:0000259" key="4">
    <source>
        <dbReference type="PROSITE" id="PS50238"/>
    </source>
</evidence>
<dbReference type="GO" id="GO:0005737">
    <property type="term" value="C:cytoplasm"/>
    <property type="evidence" value="ECO:0007669"/>
    <property type="project" value="TreeGrafter"/>
</dbReference>
<dbReference type="Gene3D" id="1.20.1270.60">
    <property type="entry name" value="Arfaptin homology (AH) domain/BAR domain"/>
    <property type="match status" value="1"/>
</dbReference>
<dbReference type="InterPro" id="IPR000198">
    <property type="entry name" value="RhoGAP_dom"/>
</dbReference>
<feature type="compositionally biased region" description="Pro residues" evidence="3">
    <location>
        <begin position="1"/>
        <end position="12"/>
    </location>
</feature>
<dbReference type="InterPro" id="IPR001060">
    <property type="entry name" value="FCH_dom"/>
</dbReference>
<feature type="compositionally biased region" description="Pro residues" evidence="3">
    <location>
        <begin position="110"/>
        <end position="119"/>
    </location>
</feature>
<feature type="domain" description="F-BAR" evidence="5">
    <location>
        <begin position="321"/>
        <end position="621"/>
    </location>
</feature>
<evidence type="ECO:0000256" key="2">
    <source>
        <dbReference type="PROSITE-ProRule" id="PRU01077"/>
    </source>
</evidence>
<accession>A0A5C5FX37</accession>
<sequence length="912" mass="97145">MSGPFPDPPPPVSRASFSSNRSRSSSQLRTDSRRPSITSNSGTDPYAPGGGSRQQSFSAAGTPLGTGSAGLVFPGPAHGGVRPAYSSRSSNGVGDDDHEAQESLSSPYQPYFPGPPTPRRAPSNEAAQYPLPQSRQPSVDSSASDLPTFTMPFPPPPAASSSSSTGPYARSPSILSPVDPRSTATRPRSHLGPGSTLHKTHSSSSLSGTSSAYSYEAASPSPALPPPGLGPSPNPSTSSAMDAGSGAAGPQAYPGVAGAVGDFARRGEGLGLGRGIMEQQQSVAPDVRSDGYGGGAAGAGALDAAETTLRPRVEQEDLVPTGFDEGVLRALCDMDCGMPLLLERMKQSMASCREASTFLKKRAQIEEEYARSMAKLARSSIENYSVGDGKAGSYVSSWLSLLRTHEVLGDNRLKFSAQLSEMADELAVLGKEVEKSRKATKDLGTRLEKGLQEQEGLVDKARTRFDAAAEELERLLVLKQGESITLSSVPHSGASGANPSKGRSFGKAMSKLKGPKNPAQFAKQEEDVRSRMGQSSDAYRAQVAGAQSIRQEYFNLQLPRILRALKESVDELDLGTQYHLSRYAYLFEALLVTDGLTISPVSPEDGAGIKGVVDAIDVREDFKTFMQQFSLNWQMSGQRGPRREGPADEGFPNRPTASPLPQSSTLQSFSSSSISAAPAAPPARPTFGVDLGEQMARDNVDVPRVLEKCAQAIELHGLDSMGIYRLSGTTSRVQRLKAALDRDLAGTDLLSEEYLTDINDTAAVLKLWFRELPEPLLTWELYHQFIEVAKIENDRLRHIRLHERVNDLPDPNYATLKFLMGHLHTVAQHESVNQMSVSNLAIVFGPNLLGAPPPHLAPQYAAGAAAAGEGDVNGTAPGAGQQQHGGGGLADMQWQCKAVETILSHFQEIFVE</sequence>
<dbReference type="STRING" id="5288.A0A5C5FX37"/>
<dbReference type="Gene3D" id="1.10.555.10">
    <property type="entry name" value="Rho GTPase activation protein"/>
    <property type="match status" value="1"/>
</dbReference>
<name>A0A5C5FX37_9BASI</name>
<feature type="compositionally biased region" description="Polar residues" evidence="3">
    <location>
        <begin position="488"/>
        <end position="498"/>
    </location>
</feature>
<feature type="compositionally biased region" description="Low complexity" evidence="3">
    <location>
        <begin position="235"/>
        <end position="249"/>
    </location>
</feature>
<evidence type="ECO:0000259" key="5">
    <source>
        <dbReference type="PROSITE" id="PS51741"/>
    </source>
</evidence>
<dbReference type="SMART" id="SM00324">
    <property type="entry name" value="RhoGAP"/>
    <property type="match status" value="1"/>
</dbReference>
<dbReference type="Proteomes" id="UP000311382">
    <property type="component" value="Unassembled WGS sequence"/>
</dbReference>
<evidence type="ECO:0000313" key="7">
    <source>
        <dbReference type="Proteomes" id="UP000311382"/>
    </source>
</evidence>
<dbReference type="InterPro" id="IPR008936">
    <property type="entry name" value="Rho_GTPase_activation_prot"/>
</dbReference>
<evidence type="ECO:0000256" key="1">
    <source>
        <dbReference type="ARBA" id="ARBA00022468"/>
    </source>
</evidence>
<proteinExistence type="predicted"/>
<keyword evidence="1" id="KW-0343">GTPase activation</keyword>
<dbReference type="PROSITE" id="PS51741">
    <property type="entry name" value="F_BAR"/>
    <property type="match status" value="1"/>
</dbReference>
<dbReference type="EMBL" id="SOZI01000058">
    <property type="protein sequence ID" value="TNY20752.1"/>
    <property type="molecule type" value="Genomic_DNA"/>
</dbReference>
<dbReference type="SUPFAM" id="SSF103657">
    <property type="entry name" value="BAR/IMD domain-like"/>
    <property type="match status" value="1"/>
</dbReference>
<evidence type="ECO:0000313" key="6">
    <source>
        <dbReference type="EMBL" id="TNY20752.1"/>
    </source>
</evidence>
<dbReference type="Pfam" id="PF00620">
    <property type="entry name" value="RhoGAP"/>
    <property type="match status" value="1"/>
</dbReference>
<dbReference type="PANTHER" id="PTHR23176:SF134">
    <property type="entry name" value="RHO-TYPE GTPASE-ACTIVATING PROTEIN"/>
    <property type="match status" value="1"/>
</dbReference>
<feature type="region of interest" description="Disordered" evidence="3">
    <location>
        <begin position="635"/>
        <end position="689"/>
    </location>
</feature>
<keyword evidence="2" id="KW-0175">Coiled coil</keyword>
<dbReference type="PANTHER" id="PTHR23176">
    <property type="entry name" value="RHO/RAC/CDC GTPASE-ACTIVATING PROTEIN"/>
    <property type="match status" value="1"/>
</dbReference>
<feature type="compositionally biased region" description="Polar residues" evidence="3">
    <location>
        <begin position="131"/>
        <end position="147"/>
    </location>
</feature>
<dbReference type="GO" id="GO:0005096">
    <property type="term" value="F:GTPase activator activity"/>
    <property type="evidence" value="ECO:0007669"/>
    <property type="project" value="UniProtKB-KW"/>
</dbReference>
<keyword evidence="7" id="KW-1185">Reference proteome</keyword>
<feature type="compositionally biased region" description="Low complexity" evidence="3">
    <location>
        <begin position="159"/>
        <end position="173"/>
    </location>
</feature>
<reference evidence="6 7" key="1">
    <citation type="submission" date="2019-03" db="EMBL/GenBank/DDBJ databases">
        <title>Rhodosporidium diobovatum UCD-FST 08-225 genome sequencing, assembly, and annotation.</title>
        <authorList>
            <person name="Fakankun I.U."/>
            <person name="Fristensky B."/>
            <person name="Levin D.B."/>
        </authorList>
    </citation>
    <scope>NUCLEOTIDE SEQUENCE [LARGE SCALE GENOMIC DNA]</scope>
    <source>
        <strain evidence="6 7">UCD-FST 08-225</strain>
    </source>
</reference>
<dbReference type="InterPro" id="IPR031160">
    <property type="entry name" value="F_BAR_dom"/>
</dbReference>
<dbReference type="SMART" id="SM00055">
    <property type="entry name" value="FCH"/>
    <property type="match status" value="1"/>
</dbReference>
<feature type="compositionally biased region" description="Low complexity" evidence="3">
    <location>
        <begin position="13"/>
        <end position="26"/>
    </location>
</feature>
<dbReference type="InterPro" id="IPR027267">
    <property type="entry name" value="AH/BAR_dom_sf"/>
</dbReference>
<comment type="caution">
    <text evidence="6">The sequence shown here is derived from an EMBL/GenBank/DDBJ whole genome shotgun (WGS) entry which is preliminary data.</text>
</comment>
<dbReference type="SUPFAM" id="SSF48350">
    <property type="entry name" value="GTPase activation domain, GAP"/>
    <property type="match status" value="1"/>
</dbReference>
<feature type="region of interest" description="Disordered" evidence="3">
    <location>
        <begin position="1"/>
        <end position="249"/>
    </location>
</feature>
<feature type="region of interest" description="Disordered" evidence="3">
    <location>
        <begin position="488"/>
        <end position="534"/>
    </location>
</feature>
<protein>
    <submittedName>
        <fullName evidence="6">GTPase activating protein</fullName>
    </submittedName>
</protein>
<dbReference type="AlphaFoldDB" id="A0A5C5FX37"/>